<dbReference type="PANTHER" id="PTHR23150">
    <property type="entry name" value="SULFATASE MODIFYING FACTOR 1, 2"/>
    <property type="match status" value="1"/>
</dbReference>
<dbReference type="SUPFAM" id="SSF56436">
    <property type="entry name" value="C-type lectin-like"/>
    <property type="match status" value="1"/>
</dbReference>
<accession>H6RHZ1</accession>
<dbReference type="PANTHER" id="PTHR23150:SF19">
    <property type="entry name" value="FORMYLGLYCINE-GENERATING ENZYME"/>
    <property type="match status" value="1"/>
</dbReference>
<dbReference type="GO" id="GO:0120147">
    <property type="term" value="F:formylglycine-generating oxidase activity"/>
    <property type="evidence" value="ECO:0007669"/>
    <property type="project" value="TreeGrafter"/>
</dbReference>
<organism evidence="2">
    <name type="scientific">uncultured Flavobacteriia bacterium</name>
    <dbReference type="NCBI Taxonomy" id="212695"/>
    <lineage>
        <taxon>Bacteria</taxon>
        <taxon>Pseudomonadati</taxon>
        <taxon>Bacteroidota</taxon>
        <taxon>Flavobacteriia</taxon>
        <taxon>environmental samples</taxon>
    </lineage>
</organism>
<reference evidence="2" key="2">
    <citation type="submission" date="2012-02" db="EMBL/GenBank/DDBJ databases">
        <authorList>
            <person name="Genoscope - CEA"/>
        </authorList>
    </citation>
    <scope>NUCLEOTIDE SEQUENCE</scope>
</reference>
<dbReference type="InterPro" id="IPR005532">
    <property type="entry name" value="SUMF_dom"/>
</dbReference>
<dbReference type="EMBL" id="FO117614">
    <property type="protein sequence ID" value="CCG00652.1"/>
    <property type="molecule type" value="Genomic_DNA"/>
</dbReference>
<gene>
    <name evidence="2" type="ORF">VIS_S3DLC50018</name>
</gene>
<proteinExistence type="predicted"/>
<dbReference type="Gene3D" id="3.90.1580.10">
    <property type="entry name" value="paralog of FGE (formylglycine-generating enzyme)"/>
    <property type="match status" value="1"/>
</dbReference>
<evidence type="ECO:0000259" key="1">
    <source>
        <dbReference type="Pfam" id="PF03781"/>
    </source>
</evidence>
<dbReference type="AlphaFoldDB" id="H6RHZ1"/>
<sequence>MFSCINITEPNEEKNKLTIDGMVWIPGGVYEQGASKNDKMALPHEKPKHNVRIDGFYMDITEVTNAQFLKFIEATNYITTAEQPIDWSLIASQLPAGTPKPHDSILQPGSLLFKKTKTSVPNLYDFSQWWKWSIGTNWTQPNGKGSSIIGKENHPVVHVSFEDAQAYCKWAGRRLPTEAEWEYAARGGKKNKIYFWGDFVENLSSNVNSWEGEFPVSNSQADGFEKSAPVKTFPPNDFGLHEISGNVWEWTSDWYNVNYYATLASNGEVSNNPKGANSAYNPNNPQISEKIIRGGSFLCNASYCASYRVSSRMATDPNTSLEHLGFRTVATPKMINTKN</sequence>
<evidence type="ECO:0000313" key="2">
    <source>
        <dbReference type="EMBL" id="CCG00652.1"/>
    </source>
</evidence>
<name>H6RHZ1_9BACT</name>
<dbReference type="Pfam" id="PF03781">
    <property type="entry name" value="FGE-sulfatase"/>
    <property type="match status" value="1"/>
</dbReference>
<dbReference type="InterPro" id="IPR051043">
    <property type="entry name" value="Sulfatase_Mod_Factor_Kinase"/>
</dbReference>
<reference evidence="2" key="1">
    <citation type="journal article" date="2012" name="Environ. Microbiol.">
        <title>Genomic content of uncultured Bacteroidetes from contrasting oceanic provinces in the North Atlantic Ocean.</title>
        <authorList>
            <person name="Gomez-Pereira P.R."/>
            <person name="Schuler M."/>
            <person name="Fuchs B.M."/>
            <person name="Bennke C."/>
            <person name="Teeling H."/>
            <person name="Waldmann J."/>
            <person name="Richter M."/>
            <person name="Barbe V."/>
            <person name="Bataille E."/>
            <person name="Glockner F.O."/>
            <person name="Amann R."/>
        </authorList>
    </citation>
    <scope>NUCLEOTIDE SEQUENCE</scope>
</reference>
<feature type="domain" description="Sulfatase-modifying factor enzyme-like" evidence="1">
    <location>
        <begin position="19"/>
        <end position="329"/>
    </location>
</feature>
<dbReference type="InterPro" id="IPR016187">
    <property type="entry name" value="CTDL_fold"/>
</dbReference>
<dbReference type="InterPro" id="IPR042095">
    <property type="entry name" value="SUMF_sf"/>
</dbReference>
<protein>
    <submittedName>
        <fullName evidence="2">Sulfatase-modifying factor 1</fullName>
    </submittedName>
</protein>